<evidence type="ECO:0000313" key="2">
    <source>
        <dbReference type="EMBL" id="MBI2466087.1"/>
    </source>
</evidence>
<gene>
    <name evidence="2" type="ORF">HYV66_02575</name>
</gene>
<evidence type="ECO:0000313" key="3">
    <source>
        <dbReference type="Proteomes" id="UP000709672"/>
    </source>
</evidence>
<dbReference type="EMBL" id="JACPHQ010000033">
    <property type="protein sequence ID" value="MBI2466087.1"/>
    <property type="molecule type" value="Genomic_DNA"/>
</dbReference>
<dbReference type="PANTHER" id="PTHR43617">
    <property type="entry name" value="L-AMINO ACID N-ACETYLTRANSFERASE"/>
    <property type="match status" value="1"/>
</dbReference>
<evidence type="ECO:0000259" key="1">
    <source>
        <dbReference type="PROSITE" id="PS51186"/>
    </source>
</evidence>
<sequence length="197" mass="22903">MYFYQIPPVPKFFKGFKRPQIKPSAAEFENKKTGQKEKLIARIASKKDLKGISELNLKLFKDQIKFDPVMNLEWTRSRNGQKYLKHRVTRSDGFVEIIENPKKNLVAYLVGAIVKRPPYRIKANYAELESIIVEPAYRGANLGTKLVSDFTSWCRQNKIDYISLLVASQNDSAIKFYKKIGFKEYDLTMRLKLADKQ</sequence>
<dbReference type="PROSITE" id="PS51186">
    <property type="entry name" value="GNAT"/>
    <property type="match status" value="1"/>
</dbReference>
<dbReference type="Pfam" id="PF00583">
    <property type="entry name" value="Acetyltransf_1"/>
    <property type="match status" value="1"/>
</dbReference>
<dbReference type="SUPFAM" id="SSF55729">
    <property type="entry name" value="Acyl-CoA N-acyltransferases (Nat)"/>
    <property type="match status" value="1"/>
</dbReference>
<comment type="caution">
    <text evidence="2">The sequence shown here is derived from an EMBL/GenBank/DDBJ whole genome shotgun (WGS) entry which is preliminary data.</text>
</comment>
<dbReference type="InterPro" id="IPR016181">
    <property type="entry name" value="Acyl_CoA_acyltransferase"/>
</dbReference>
<dbReference type="Gene3D" id="3.40.630.30">
    <property type="match status" value="1"/>
</dbReference>
<dbReference type="InterPro" id="IPR000182">
    <property type="entry name" value="GNAT_dom"/>
</dbReference>
<dbReference type="CDD" id="cd04301">
    <property type="entry name" value="NAT_SF"/>
    <property type="match status" value="1"/>
</dbReference>
<feature type="domain" description="N-acetyltransferase" evidence="1">
    <location>
        <begin position="39"/>
        <end position="197"/>
    </location>
</feature>
<dbReference type="Proteomes" id="UP000709672">
    <property type="component" value="Unassembled WGS sequence"/>
</dbReference>
<organism evidence="2 3">
    <name type="scientific">Candidatus Sungiibacteriota bacterium</name>
    <dbReference type="NCBI Taxonomy" id="2750080"/>
    <lineage>
        <taxon>Bacteria</taxon>
        <taxon>Candidatus Sungiibacteriota</taxon>
    </lineage>
</organism>
<dbReference type="GO" id="GO:0016747">
    <property type="term" value="F:acyltransferase activity, transferring groups other than amino-acyl groups"/>
    <property type="evidence" value="ECO:0007669"/>
    <property type="project" value="InterPro"/>
</dbReference>
<protein>
    <submittedName>
        <fullName evidence="2">GNAT family N-acetyltransferase</fullName>
    </submittedName>
</protein>
<reference evidence="2" key="1">
    <citation type="submission" date="2020-07" db="EMBL/GenBank/DDBJ databases">
        <title>Huge and variable diversity of episymbiotic CPR bacteria and DPANN archaea in groundwater ecosystems.</title>
        <authorList>
            <person name="He C.Y."/>
            <person name="Keren R."/>
            <person name="Whittaker M."/>
            <person name="Farag I.F."/>
            <person name="Doudna J."/>
            <person name="Cate J.H.D."/>
            <person name="Banfield J.F."/>
        </authorList>
    </citation>
    <scope>NUCLEOTIDE SEQUENCE</scope>
    <source>
        <strain evidence="2">NC_groundwater_418_Ag_B-0.1um_45_10</strain>
    </source>
</reference>
<dbReference type="InterPro" id="IPR050276">
    <property type="entry name" value="MshD_Acetyltransferase"/>
</dbReference>
<proteinExistence type="predicted"/>
<dbReference type="AlphaFoldDB" id="A0A931YDY1"/>
<accession>A0A931YDY1</accession>
<name>A0A931YDY1_9BACT</name>